<reference evidence="1" key="3">
    <citation type="submission" date="2015-06" db="UniProtKB">
        <authorList>
            <consortium name="EnsemblPlants"/>
        </authorList>
    </citation>
    <scope>IDENTIFICATION</scope>
</reference>
<evidence type="ECO:0000313" key="2">
    <source>
        <dbReference type="Proteomes" id="UP000032180"/>
    </source>
</evidence>
<name>A0A0G2KBI5_9ORYZ</name>
<reference evidence="2" key="2">
    <citation type="submission" date="2013-12" db="EMBL/GenBank/DDBJ databases">
        <authorList>
            <person name="Yu Y."/>
            <person name="Lee S."/>
            <person name="de Baynast K."/>
            <person name="Wissotski M."/>
            <person name="Liu L."/>
            <person name="Talag J."/>
            <person name="Goicoechea J."/>
            <person name="Angelova A."/>
            <person name="Jetty R."/>
            <person name="Kudrna D."/>
            <person name="Golser W."/>
            <person name="Rivera L."/>
            <person name="Zhang J."/>
            <person name="Wing R."/>
        </authorList>
    </citation>
    <scope>NUCLEOTIDE SEQUENCE</scope>
</reference>
<sequence>MRRSLASC</sequence>
<proteinExistence type="predicted"/>
<accession>A0A0G2KBI5</accession>
<evidence type="ECO:0000313" key="1">
    <source>
        <dbReference type="EnsemblPlants" id="LPERR07G12340.1"/>
    </source>
</evidence>
<dbReference type="Proteomes" id="UP000032180">
    <property type="component" value="Chromosome 7"/>
</dbReference>
<keyword evidence="2" id="KW-1185">Reference proteome</keyword>
<dbReference type="EnsemblPlants" id="LPERR07G12340.1">
    <property type="protein sequence ID" value="LPERR07G12340.1"/>
    <property type="gene ID" value="LPERR07G12340"/>
</dbReference>
<organism evidence="1 2">
    <name type="scientific">Leersia perrieri</name>
    <dbReference type="NCBI Taxonomy" id="77586"/>
    <lineage>
        <taxon>Eukaryota</taxon>
        <taxon>Viridiplantae</taxon>
        <taxon>Streptophyta</taxon>
        <taxon>Embryophyta</taxon>
        <taxon>Tracheophyta</taxon>
        <taxon>Spermatophyta</taxon>
        <taxon>Magnoliopsida</taxon>
        <taxon>Liliopsida</taxon>
        <taxon>Poales</taxon>
        <taxon>Poaceae</taxon>
        <taxon>BOP clade</taxon>
        <taxon>Oryzoideae</taxon>
        <taxon>Oryzeae</taxon>
        <taxon>Oryzinae</taxon>
        <taxon>Leersia</taxon>
    </lineage>
</organism>
<reference evidence="1 2" key="1">
    <citation type="submission" date="2012-08" db="EMBL/GenBank/DDBJ databases">
        <title>Oryza genome evolution.</title>
        <authorList>
            <person name="Wing R.A."/>
        </authorList>
    </citation>
    <scope>NUCLEOTIDE SEQUENCE</scope>
</reference>
<dbReference type="Gramene" id="LPERR07G12340.1">
    <property type="protein sequence ID" value="LPERR07G12340.1"/>
    <property type="gene ID" value="LPERR07G12340"/>
</dbReference>
<protein>
    <submittedName>
        <fullName evidence="1">Uncharacterized protein</fullName>
    </submittedName>
</protein>